<dbReference type="Pfam" id="PF23310">
    <property type="entry name" value="TPR_27"/>
    <property type="match status" value="1"/>
</dbReference>
<dbReference type="STRING" id="3659.A0A0A0LS96"/>
<accession>A0A0A0LS96</accession>
<protein>
    <recommendedName>
        <fullName evidence="1">At2g35280-like TPR domain-containing protein</fullName>
    </recommendedName>
</protein>
<keyword evidence="3" id="KW-1185">Reference proteome</keyword>
<evidence type="ECO:0000313" key="3">
    <source>
        <dbReference type="Proteomes" id="UP000029981"/>
    </source>
</evidence>
<dbReference type="InterPro" id="IPR057136">
    <property type="entry name" value="At2g35280_TPR_dom"/>
</dbReference>
<sequence length="260" mass="30204">MTTNQPKRDSVALDTQISRITEKNQIDVLSPTVIKSLPNDLLTEVLAKVATSSYIDLIQAKLATKHFLEASNDRYIFQHVSLGNFRNLLWNNSPKFWSFMETCNNSENPESLYRKGMLEFFTHCKEASGMAYLKRSAQKGYVDACYVFGVILYASNLKDEGLEFLKNNEVKLGNKMIECRQRVKEFVSYIWIKNKISLSEGDSSYGRKCDKNINCRVNEKINVWDSKDEDDYYGKYTCEECKWNNEVLRFCKMLRTGRFS</sequence>
<dbReference type="OMA" id="ICNHRGK"/>
<dbReference type="EMBL" id="CM002922">
    <property type="protein sequence ID" value="KGN63874.1"/>
    <property type="molecule type" value="Genomic_DNA"/>
</dbReference>
<proteinExistence type="predicted"/>
<name>A0A0A0LS96_CUCSA</name>
<reference evidence="2 3" key="4">
    <citation type="journal article" date="2011" name="BMC Genomics">
        <title>RNA-Seq improves annotation of protein-coding genes in the cucumber genome.</title>
        <authorList>
            <person name="Li Z."/>
            <person name="Zhang Z."/>
            <person name="Yan P."/>
            <person name="Huang S."/>
            <person name="Fei Z."/>
            <person name="Lin K."/>
        </authorList>
    </citation>
    <scope>NUCLEOTIDE SEQUENCE [LARGE SCALE GENOMIC DNA]</scope>
    <source>
        <strain evidence="3">cv. 9930</strain>
    </source>
</reference>
<dbReference type="PANTHER" id="PTHR33784:SF10">
    <property type="entry name" value="F-BOX PROTEIN"/>
    <property type="match status" value="1"/>
</dbReference>
<dbReference type="AlphaFoldDB" id="A0A0A0LS96"/>
<evidence type="ECO:0000259" key="1">
    <source>
        <dbReference type="Pfam" id="PF23310"/>
    </source>
</evidence>
<dbReference type="KEGG" id="csv:101212297"/>
<reference evidence="2 3" key="3">
    <citation type="journal article" date="2010" name="BMC Genomics">
        <title>Transcriptome sequencing and comparative analysis of cucumber flowers with different sex types.</title>
        <authorList>
            <person name="Guo S."/>
            <person name="Zheng Y."/>
            <person name="Joung J.G."/>
            <person name="Liu S."/>
            <person name="Zhang Z."/>
            <person name="Crasta O.R."/>
            <person name="Sobral B.W."/>
            <person name="Xu Y."/>
            <person name="Huang S."/>
            <person name="Fei Z."/>
        </authorList>
    </citation>
    <scope>NUCLEOTIDE SEQUENCE [LARGE SCALE GENOMIC DNA]</scope>
    <source>
        <strain evidence="3">cv. 9930</strain>
    </source>
</reference>
<dbReference type="eggNOG" id="KOG0851">
    <property type="taxonomic scope" value="Eukaryota"/>
</dbReference>
<dbReference type="Proteomes" id="UP000029981">
    <property type="component" value="Chromosome 1"/>
</dbReference>
<dbReference type="InterPro" id="IPR040338">
    <property type="entry name" value="At1g67623-like"/>
</dbReference>
<gene>
    <name evidence="2" type="ORF">Csa_1G025065</name>
</gene>
<reference evidence="2 3" key="2">
    <citation type="journal article" date="2009" name="PLoS ONE">
        <title>An integrated genetic and cytogenetic map of the cucumber genome.</title>
        <authorList>
            <person name="Ren Y."/>
            <person name="Zhang Z."/>
            <person name="Liu J."/>
            <person name="Staub J.E."/>
            <person name="Han Y."/>
            <person name="Cheng Z."/>
            <person name="Li X."/>
            <person name="Lu J."/>
            <person name="Miao H."/>
            <person name="Kang H."/>
            <person name="Xie B."/>
            <person name="Gu X."/>
            <person name="Wang X."/>
            <person name="Du Y."/>
            <person name="Jin W."/>
            <person name="Huang S."/>
        </authorList>
    </citation>
    <scope>NUCLEOTIDE SEQUENCE [LARGE SCALE GENOMIC DNA]</scope>
    <source>
        <strain evidence="3">cv. 9930</strain>
    </source>
</reference>
<dbReference type="OrthoDB" id="1865546at2759"/>
<reference evidence="2 3" key="1">
    <citation type="journal article" date="2009" name="Nat. Genet.">
        <title>The genome of the cucumber, Cucumis sativus L.</title>
        <authorList>
            <person name="Huang S."/>
            <person name="Li R."/>
            <person name="Zhang Z."/>
            <person name="Li L."/>
            <person name="Gu X."/>
            <person name="Fan W."/>
            <person name="Lucas W.J."/>
            <person name="Wang X."/>
            <person name="Xie B."/>
            <person name="Ni P."/>
            <person name="Ren Y."/>
            <person name="Zhu H."/>
            <person name="Li J."/>
            <person name="Lin K."/>
            <person name="Jin W."/>
            <person name="Fei Z."/>
            <person name="Li G."/>
            <person name="Staub J."/>
            <person name="Kilian A."/>
            <person name="van der Vossen E.A."/>
            <person name="Wu Y."/>
            <person name="Guo J."/>
            <person name="He J."/>
            <person name="Jia Z."/>
            <person name="Ren Y."/>
            <person name="Tian G."/>
            <person name="Lu Y."/>
            <person name="Ruan J."/>
            <person name="Qian W."/>
            <person name="Wang M."/>
            <person name="Huang Q."/>
            <person name="Li B."/>
            <person name="Xuan Z."/>
            <person name="Cao J."/>
            <person name="Asan"/>
            <person name="Wu Z."/>
            <person name="Zhang J."/>
            <person name="Cai Q."/>
            <person name="Bai Y."/>
            <person name="Zhao B."/>
            <person name="Han Y."/>
            <person name="Li Y."/>
            <person name="Li X."/>
            <person name="Wang S."/>
            <person name="Shi Q."/>
            <person name="Liu S."/>
            <person name="Cho W.K."/>
            <person name="Kim J.Y."/>
            <person name="Xu Y."/>
            <person name="Heller-Uszynska K."/>
            <person name="Miao H."/>
            <person name="Cheng Z."/>
            <person name="Zhang S."/>
            <person name="Wu J."/>
            <person name="Yang Y."/>
            <person name="Kang H."/>
            <person name="Li M."/>
            <person name="Liang H."/>
            <person name="Ren X."/>
            <person name="Shi Z."/>
            <person name="Wen M."/>
            <person name="Jian M."/>
            <person name="Yang H."/>
            <person name="Zhang G."/>
            <person name="Yang Z."/>
            <person name="Chen R."/>
            <person name="Liu S."/>
            <person name="Li J."/>
            <person name="Ma L."/>
            <person name="Liu H."/>
            <person name="Zhou Y."/>
            <person name="Zhao J."/>
            <person name="Fang X."/>
            <person name="Li G."/>
            <person name="Fang L."/>
            <person name="Li Y."/>
            <person name="Liu D."/>
            <person name="Zheng H."/>
            <person name="Zhang Y."/>
            <person name="Qin N."/>
            <person name="Li Z."/>
            <person name="Yang G."/>
            <person name="Yang S."/>
            <person name="Bolund L."/>
            <person name="Kristiansen K."/>
            <person name="Zheng H."/>
            <person name="Li S."/>
            <person name="Zhang X."/>
            <person name="Yang H."/>
            <person name="Wang J."/>
            <person name="Sun R."/>
            <person name="Zhang B."/>
            <person name="Jiang S."/>
            <person name="Wang J."/>
            <person name="Du Y."/>
            <person name="Li S."/>
        </authorList>
    </citation>
    <scope>NUCLEOTIDE SEQUENCE [LARGE SCALE GENOMIC DNA]</scope>
    <source>
        <strain evidence="3">cv. 9930</strain>
    </source>
</reference>
<dbReference type="Gramene" id="KGN63874">
    <property type="protein sequence ID" value="KGN63874"/>
    <property type="gene ID" value="Csa_1G025065"/>
</dbReference>
<dbReference type="PANTHER" id="PTHR33784">
    <property type="entry name" value="OS05G0482100 PROTEIN"/>
    <property type="match status" value="1"/>
</dbReference>
<evidence type="ECO:0000313" key="2">
    <source>
        <dbReference type="EMBL" id="KGN63874.1"/>
    </source>
</evidence>
<feature type="domain" description="At2g35280-like TPR" evidence="1">
    <location>
        <begin position="89"/>
        <end position="187"/>
    </location>
</feature>
<organism evidence="2 3">
    <name type="scientific">Cucumis sativus</name>
    <name type="common">Cucumber</name>
    <dbReference type="NCBI Taxonomy" id="3659"/>
    <lineage>
        <taxon>Eukaryota</taxon>
        <taxon>Viridiplantae</taxon>
        <taxon>Streptophyta</taxon>
        <taxon>Embryophyta</taxon>
        <taxon>Tracheophyta</taxon>
        <taxon>Spermatophyta</taxon>
        <taxon>Magnoliopsida</taxon>
        <taxon>eudicotyledons</taxon>
        <taxon>Gunneridae</taxon>
        <taxon>Pentapetalae</taxon>
        <taxon>rosids</taxon>
        <taxon>fabids</taxon>
        <taxon>Cucurbitales</taxon>
        <taxon>Cucurbitaceae</taxon>
        <taxon>Benincaseae</taxon>
        <taxon>Cucumis</taxon>
    </lineage>
</organism>